<evidence type="ECO:0000256" key="1">
    <source>
        <dbReference type="ARBA" id="ARBA00023015"/>
    </source>
</evidence>
<dbReference type="Pfam" id="PF12852">
    <property type="entry name" value="Cupin_6"/>
    <property type="match status" value="1"/>
</dbReference>
<keyword evidence="6" id="KW-1185">Reference proteome</keyword>
<dbReference type="Pfam" id="PF12833">
    <property type="entry name" value="HTH_18"/>
    <property type="match status" value="1"/>
</dbReference>
<dbReference type="AlphaFoldDB" id="A0A7W9U572"/>
<dbReference type="InterPro" id="IPR018062">
    <property type="entry name" value="HTH_AraC-typ_CS"/>
</dbReference>
<comment type="caution">
    <text evidence="5">The sequence shown here is derived from an EMBL/GenBank/DDBJ whole genome shotgun (WGS) entry which is preliminary data.</text>
</comment>
<dbReference type="EMBL" id="JACHBW010000045">
    <property type="protein sequence ID" value="MBB6107169.1"/>
    <property type="molecule type" value="Genomic_DNA"/>
</dbReference>
<dbReference type="Gene3D" id="1.10.10.60">
    <property type="entry name" value="Homeodomain-like"/>
    <property type="match status" value="2"/>
</dbReference>
<dbReference type="PROSITE" id="PS01124">
    <property type="entry name" value="HTH_ARAC_FAMILY_2"/>
    <property type="match status" value="1"/>
</dbReference>
<accession>A0A7W9U572</accession>
<protein>
    <submittedName>
        <fullName evidence="5">AraC-like DNA-binding protein</fullName>
    </submittedName>
</protein>
<evidence type="ECO:0000259" key="4">
    <source>
        <dbReference type="PROSITE" id="PS01124"/>
    </source>
</evidence>
<dbReference type="Proteomes" id="UP000571554">
    <property type="component" value="Unassembled WGS sequence"/>
</dbReference>
<dbReference type="SMART" id="SM00342">
    <property type="entry name" value="HTH_ARAC"/>
    <property type="match status" value="1"/>
</dbReference>
<dbReference type="PANTHER" id="PTHR46796:SF13">
    <property type="entry name" value="HTH-TYPE TRANSCRIPTIONAL ACTIVATOR RHAS"/>
    <property type="match status" value="1"/>
</dbReference>
<dbReference type="InterPro" id="IPR018060">
    <property type="entry name" value="HTH_AraC"/>
</dbReference>
<evidence type="ECO:0000256" key="3">
    <source>
        <dbReference type="ARBA" id="ARBA00023163"/>
    </source>
</evidence>
<dbReference type="RefSeq" id="WP_183733659.1">
    <property type="nucleotide sequence ID" value="NZ_JACHBW010000045.1"/>
</dbReference>
<keyword evidence="2 5" id="KW-0238">DNA-binding</keyword>
<keyword evidence="3" id="KW-0804">Transcription</keyword>
<organism evidence="5 6">
    <name type="scientific">Paraburkholderia bannensis</name>
    <dbReference type="NCBI Taxonomy" id="765414"/>
    <lineage>
        <taxon>Bacteria</taxon>
        <taxon>Pseudomonadati</taxon>
        <taxon>Pseudomonadota</taxon>
        <taxon>Betaproteobacteria</taxon>
        <taxon>Burkholderiales</taxon>
        <taxon>Burkholderiaceae</taxon>
        <taxon>Paraburkholderia</taxon>
    </lineage>
</organism>
<evidence type="ECO:0000313" key="5">
    <source>
        <dbReference type="EMBL" id="MBB6107169.1"/>
    </source>
</evidence>
<dbReference type="InterPro" id="IPR020449">
    <property type="entry name" value="Tscrpt_reg_AraC-type_HTH"/>
</dbReference>
<reference evidence="5 6" key="1">
    <citation type="submission" date="2020-08" db="EMBL/GenBank/DDBJ databases">
        <title>Above-ground endophytic microbial communities from plants in different locations in the United States.</title>
        <authorList>
            <person name="Frank C."/>
        </authorList>
    </citation>
    <scope>NUCLEOTIDE SEQUENCE [LARGE SCALE GENOMIC DNA]</scope>
    <source>
        <strain evidence="5 6">WP4_2_2</strain>
    </source>
</reference>
<dbReference type="PROSITE" id="PS00041">
    <property type="entry name" value="HTH_ARAC_FAMILY_1"/>
    <property type="match status" value="1"/>
</dbReference>
<dbReference type="SUPFAM" id="SSF46689">
    <property type="entry name" value="Homeodomain-like"/>
    <property type="match status" value="2"/>
</dbReference>
<evidence type="ECO:0000256" key="2">
    <source>
        <dbReference type="ARBA" id="ARBA00023125"/>
    </source>
</evidence>
<dbReference type="PRINTS" id="PR00032">
    <property type="entry name" value="HTHARAC"/>
</dbReference>
<dbReference type="InterPro" id="IPR009057">
    <property type="entry name" value="Homeodomain-like_sf"/>
</dbReference>
<dbReference type="GO" id="GO:0003700">
    <property type="term" value="F:DNA-binding transcription factor activity"/>
    <property type="evidence" value="ECO:0007669"/>
    <property type="project" value="InterPro"/>
</dbReference>
<gene>
    <name evidence="5" type="ORF">F4827_007051</name>
</gene>
<dbReference type="GO" id="GO:0043565">
    <property type="term" value="F:sequence-specific DNA binding"/>
    <property type="evidence" value="ECO:0007669"/>
    <property type="project" value="InterPro"/>
</dbReference>
<name>A0A7W9U572_9BURK</name>
<feature type="domain" description="HTH araC/xylS-type" evidence="4">
    <location>
        <begin position="178"/>
        <end position="275"/>
    </location>
</feature>
<dbReference type="PANTHER" id="PTHR46796">
    <property type="entry name" value="HTH-TYPE TRANSCRIPTIONAL ACTIVATOR RHAS-RELATED"/>
    <property type="match status" value="1"/>
</dbReference>
<dbReference type="InterPro" id="IPR032783">
    <property type="entry name" value="AraC_lig"/>
</dbReference>
<proteinExistence type="predicted"/>
<sequence length="288" mass="31836">MNPKPDPLAPLLQRFNIHAQMFFSGNFCGRADYGKEVDVGYLHLIRGGQTRLSNDRGQTLELSEPSLVFYSRPMWHWFEPDPVHGVDLVCASVHFEHKAFNPIALALPDQVVRPLSAMPLAAPVLAVLFAEAFADNLGRQAVLNRLFEVVLVELLRAQLLAVDAQPGFLRGLGHPQIGRALYAIHAEPERAWGLAALAAVAGMSRASFAAAFRAQVDITPGEYLTRWRISVAQALLRQDMPLKQVAERVGYESQTGFLKAFKALLGVTPTAWRQGELPELPDLVRARD</sequence>
<evidence type="ECO:0000313" key="6">
    <source>
        <dbReference type="Proteomes" id="UP000571554"/>
    </source>
</evidence>
<dbReference type="InterPro" id="IPR050204">
    <property type="entry name" value="AraC_XylS_family_regulators"/>
</dbReference>
<keyword evidence="1" id="KW-0805">Transcription regulation</keyword>